<proteinExistence type="predicted"/>
<dbReference type="AlphaFoldDB" id="A0AAV0W5P9"/>
<dbReference type="Proteomes" id="UP001160148">
    <property type="component" value="Unassembled WGS sequence"/>
</dbReference>
<keyword evidence="2" id="KW-1185">Reference proteome</keyword>
<sequence length="86" mass="9921">MRTDVTCAINFRKLEDKPLNEKIAGLRFDINNAPNHRIFENHAKCSEYFCKKSGVVQNISLFKLLTNLIQSAVEKKNTIKEKIKIV</sequence>
<dbReference type="EMBL" id="CARXXK010000001">
    <property type="protein sequence ID" value="CAI6351071.1"/>
    <property type="molecule type" value="Genomic_DNA"/>
</dbReference>
<name>A0AAV0W5P9_9HEMI</name>
<protein>
    <submittedName>
        <fullName evidence="1">Uncharacterized protein</fullName>
    </submittedName>
</protein>
<reference evidence="1 2" key="1">
    <citation type="submission" date="2023-01" db="EMBL/GenBank/DDBJ databases">
        <authorList>
            <person name="Whitehead M."/>
        </authorList>
    </citation>
    <scope>NUCLEOTIDE SEQUENCE [LARGE SCALE GENOMIC DNA]</scope>
</reference>
<evidence type="ECO:0000313" key="2">
    <source>
        <dbReference type="Proteomes" id="UP001160148"/>
    </source>
</evidence>
<evidence type="ECO:0000313" key="1">
    <source>
        <dbReference type="EMBL" id="CAI6351071.1"/>
    </source>
</evidence>
<organism evidence="1 2">
    <name type="scientific">Macrosiphum euphorbiae</name>
    <name type="common">potato aphid</name>
    <dbReference type="NCBI Taxonomy" id="13131"/>
    <lineage>
        <taxon>Eukaryota</taxon>
        <taxon>Metazoa</taxon>
        <taxon>Ecdysozoa</taxon>
        <taxon>Arthropoda</taxon>
        <taxon>Hexapoda</taxon>
        <taxon>Insecta</taxon>
        <taxon>Pterygota</taxon>
        <taxon>Neoptera</taxon>
        <taxon>Paraneoptera</taxon>
        <taxon>Hemiptera</taxon>
        <taxon>Sternorrhyncha</taxon>
        <taxon>Aphidomorpha</taxon>
        <taxon>Aphidoidea</taxon>
        <taxon>Aphididae</taxon>
        <taxon>Macrosiphini</taxon>
        <taxon>Macrosiphum</taxon>
    </lineage>
</organism>
<accession>A0AAV0W5P9</accession>
<comment type="caution">
    <text evidence="1">The sequence shown here is derived from an EMBL/GenBank/DDBJ whole genome shotgun (WGS) entry which is preliminary data.</text>
</comment>
<gene>
    <name evidence="1" type="ORF">MEUPH1_LOCUS7455</name>
</gene>